<feature type="compositionally biased region" description="Basic and acidic residues" evidence="1">
    <location>
        <begin position="613"/>
        <end position="630"/>
    </location>
</feature>
<feature type="compositionally biased region" description="Pro residues" evidence="1">
    <location>
        <begin position="709"/>
        <end position="743"/>
    </location>
</feature>
<feature type="compositionally biased region" description="Polar residues" evidence="1">
    <location>
        <begin position="583"/>
        <end position="593"/>
    </location>
</feature>
<feature type="compositionally biased region" description="Gly residues" evidence="1">
    <location>
        <begin position="462"/>
        <end position="472"/>
    </location>
</feature>
<feature type="region of interest" description="Disordered" evidence="1">
    <location>
        <begin position="363"/>
        <end position="757"/>
    </location>
</feature>
<feature type="compositionally biased region" description="Gly residues" evidence="1">
    <location>
        <begin position="425"/>
        <end position="447"/>
    </location>
</feature>
<feature type="compositionally biased region" description="Basic and acidic residues" evidence="1">
    <location>
        <begin position="685"/>
        <end position="698"/>
    </location>
</feature>
<feature type="compositionally biased region" description="Low complexity" evidence="1">
    <location>
        <begin position="489"/>
        <end position="525"/>
    </location>
</feature>
<feature type="non-terminal residue" evidence="2">
    <location>
        <position position="845"/>
    </location>
</feature>
<reference evidence="2 3" key="1">
    <citation type="submission" date="2017-02" db="EMBL/GenBank/DDBJ databases">
        <title>Draft genome sequence of Haemophilus felis CCUG 31170 type strain.</title>
        <authorList>
            <person name="Engstrom-Jakobsson H."/>
            <person name="Salva-Serra F."/>
            <person name="Thorell K."/>
            <person name="Gonzales-Siles L."/>
            <person name="Karlsson R."/>
            <person name="Boulund F."/>
            <person name="Engstrand L."/>
            <person name="Kristiansson E."/>
            <person name="Moore E."/>
        </authorList>
    </citation>
    <scope>NUCLEOTIDE SEQUENCE [LARGE SCALE GENOMIC DNA]</scope>
    <source>
        <strain evidence="2 3">CCUG 31170</strain>
    </source>
</reference>
<organism evidence="2 3">
    <name type="scientific">[Haemophilus] felis</name>
    <dbReference type="NCBI Taxonomy" id="123822"/>
    <lineage>
        <taxon>Bacteria</taxon>
        <taxon>Pseudomonadati</taxon>
        <taxon>Pseudomonadota</taxon>
        <taxon>Gammaproteobacteria</taxon>
        <taxon>Pasteurellales</taxon>
        <taxon>Pasteurellaceae</taxon>
    </lineage>
</organism>
<name>A0A1T0AQM2_9PAST</name>
<dbReference type="AlphaFoldDB" id="A0A1T0AQM2"/>
<feature type="compositionally biased region" description="Low complexity" evidence="1">
    <location>
        <begin position="448"/>
        <end position="461"/>
    </location>
</feature>
<dbReference type="EMBL" id="MUYB01000073">
    <property type="protein sequence ID" value="OOR98423.1"/>
    <property type="molecule type" value="Genomic_DNA"/>
</dbReference>
<sequence length="845" mass="87969">INQSINKITLALVISIGVSLFSSAVWAEAFYISDQRSENHFNSLKEALQAAKSNGDDVIDTIFLHKNVRHSYSDNNGNSHDFNFDTNVIIDGSRQNGETRHTIDFEGINNLSLTKNLTLKNVHLVIQPVDPSLAAAVAGAGTGRPNELDPKIYLNGHKLTLDNVDTRSDKLDAFTRPNIYLGAYNDAEQGEGGELLVQNTKNNSTIATTELKNVVLNASNSNKVTLNTNTNVKKNIEINAPNADLTVDSYRQNLRITKQLDNDPTVNLTLKNFDGKDIPEALNKLNNLNLTNSTPAIKHNLDVTGTLTINDDKTKITVGDQFDEDNASLTILSVNNISSQGGGIGLEGAGGLSITGELTGSGLDIDNKGREGNFSFNNHSDYENRNESGKITYSPRSENTEDHSAGTRSGMENSGVGNVSNPGSSGPGASGGGSAGAGDSSGGGSDGSSGESSSASADSEGQGTGHVEGGESGPQPPSGENNNNSPARSEGTPENSNSSTNSTGTNGSSGTDSSDSASTPGSSANTENSGSEQPKADNTGEAGGAIGPNADTPTPGGTPAAGETSGPSADSSETPAGSKETENQSGSDTGQDDQATRQEDLQTSDQENTHSSAENDGKESAGESPKDSETPKQTIPDNNSQGGGNAVDTQSNPQDPPKDAEKPKEPSNTEGQATPSPQPAQPAGEKPKEDTEPKKPETAEPAQLSEQPAAPPAPEGTPPALAPEKPVPPKPEQPATPPKPAAPVAPIAPAKPAEPSAVNKQIFQVIDRLKNLTHLTNKQKQEVANKTEQSLRSLAEGYSNYDFAFSIDATRVAEARLSALANVNGIESADTNSEFFIEAARRAKP</sequence>
<feature type="compositionally biased region" description="Polar residues" evidence="1">
    <location>
        <begin position="631"/>
        <end position="640"/>
    </location>
</feature>
<feature type="compositionally biased region" description="Polar residues" evidence="1">
    <location>
        <begin position="565"/>
        <end position="575"/>
    </location>
</feature>
<feature type="non-terminal residue" evidence="2">
    <location>
        <position position="1"/>
    </location>
</feature>
<accession>A0A1T0AQM2</accession>
<feature type="compositionally biased region" description="Low complexity" evidence="1">
    <location>
        <begin position="699"/>
        <end position="708"/>
    </location>
</feature>
<evidence type="ECO:0000313" key="3">
    <source>
        <dbReference type="Proteomes" id="UP000190023"/>
    </source>
</evidence>
<dbReference type="Proteomes" id="UP000190023">
    <property type="component" value="Unassembled WGS sequence"/>
</dbReference>
<feature type="compositionally biased region" description="Polar residues" evidence="1">
    <location>
        <begin position="601"/>
        <end position="612"/>
    </location>
</feature>
<keyword evidence="3" id="KW-1185">Reference proteome</keyword>
<gene>
    <name evidence="2" type="ORF">B0188_11370</name>
</gene>
<proteinExistence type="predicted"/>
<comment type="caution">
    <text evidence="2">The sequence shown here is derived from an EMBL/GenBank/DDBJ whole genome shotgun (WGS) entry which is preliminary data.</text>
</comment>
<feature type="compositionally biased region" description="Low complexity" evidence="1">
    <location>
        <begin position="744"/>
        <end position="757"/>
    </location>
</feature>
<evidence type="ECO:0000313" key="2">
    <source>
        <dbReference type="EMBL" id="OOR98423.1"/>
    </source>
</evidence>
<evidence type="ECO:0000256" key="1">
    <source>
        <dbReference type="SAM" id="MobiDB-lite"/>
    </source>
</evidence>
<feature type="compositionally biased region" description="Low complexity" evidence="1">
    <location>
        <begin position="414"/>
        <end position="424"/>
    </location>
</feature>
<feature type="compositionally biased region" description="Basic and acidic residues" evidence="1">
    <location>
        <begin position="656"/>
        <end position="667"/>
    </location>
</feature>
<protein>
    <submittedName>
        <fullName evidence="2">Uncharacterized protein</fullName>
    </submittedName>
</protein>